<evidence type="ECO:0000259" key="5">
    <source>
        <dbReference type="Pfam" id="PF00155"/>
    </source>
</evidence>
<dbReference type="InParanoid" id="A0A0J6WXB5"/>
<dbReference type="AlphaFoldDB" id="A0A0J6WXB5"/>
<evidence type="ECO:0000256" key="1">
    <source>
        <dbReference type="ARBA" id="ARBA00001933"/>
    </source>
</evidence>
<dbReference type="SUPFAM" id="SSF53383">
    <property type="entry name" value="PLP-dependent transferases"/>
    <property type="match status" value="1"/>
</dbReference>
<evidence type="ECO:0000313" key="6">
    <source>
        <dbReference type="EMBL" id="KMO86482.1"/>
    </source>
</evidence>
<keyword evidence="7" id="KW-1185">Reference proteome</keyword>
<dbReference type="InterPro" id="IPR015421">
    <property type="entry name" value="PyrdxlP-dep_Trfase_major"/>
</dbReference>
<feature type="domain" description="Aminotransferase class I/classII large" evidence="5">
    <location>
        <begin position="30"/>
        <end position="373"/>
    </location>
</feature>
<name>A0A0J6WXB5_9FIRM</name>
<dbReference type="Gene3D" id="3.90.1150.10">
    <property type="entry name" value="Aspartate Aminotransferase, domain 1"/>
    <property type="match status" value="1"/>
</dbReference>
<sequence length="397" mass="44380">MSFMLPEKTSSSRPSLIREVQERGAKIPGFISLAIGNPSAEAIPQAALKNAIKKVTSENLLRVFEYGPTGGSVGLMELTKQRLSEKKKLPKDRQAFIMLNGSGHGLGVAARTLCCEGDEVYFEQFSYPCAIYAVRAVGGKPVGIPVDKDGMIPEELEKQAKSGRGKYIYLNPNFQNPTGLTMPLQRRKEIYRIAGEYDLLIYEDDPYGDIRFSGTAVPNFKAIDIEGIVLFAGSYSKTLSPGLRVGYLYGDEKYIKPMEVIKNVMDGQSPLFNQLIVQYTLQAIDYEKHICRICELYKKRADAMIRALEQNGPSAVQFTRPEGGMFMWVTLPEYVDIDTFYEELFRQGVGAVKSEAFAVDGKKTGHAFRLNYTYAPIEQLIEGTTRFAKAARLFCRE</sequence>
<dbReference type="PANTHER" id="PTHR42790">
    <property type="entry name" value="AMINOTRANSFERASE"/>
    <property type="match status" value="1"/>
</dbReference>
<dbReference type="InterPro" id="IPR015422">
    <property type="entry name" value="PyrdxlP-dep_Trfase_small"/>
</dbReference>
<dbReference type="PATRIC" id="fig|1122219.3.peg.1286"/>
<dbReference type="STRING" id="39029.BSR42_07765"/>
<dbReference type="InterPro" id="IPR004839">
    <property type="entry name" value="Aminotransferase_I/II_large"/>
</dbReference>
<evidence type="ECO:0000256" key="2">
    <source>
        <dbReference type="ARBA" id="ARBA00022576"/>
    </source>
</evidence>
<protein>
    <submittedName>
        <fullName evidence="6">Aminotransferase</fullName>
    </submittedName>
</protein>
<dbReference type="OrthoDB" id="9802328at2"/>
<evidence type="ECO:0000313" key="7">
    <source>
        <dbReference type="Proteomes" id="UP000036503"/>
    </source>
</evidence>
<dbReference type="EMBL" id="LEKT01000022">
    <property type="protein sequence ID" value="KMO86482.1"/>
    <property type="molecule type" value="Genomic_DNA"/>
</dbReference>
<dbReference type="RefSeq" id="WP_048514314.1">
    <property type="nucleotide sequence ID" value="NZ_FUXD01000023.1"/>
</dbReference>
<dbReference type="GO" id="GO:0008483">
    <property type="term" value="F:transaminase activity"/>
    <property type="evidence" value="ECO:0007669"/>
    <property type="project" value="UniProtKB-KW"/>
</dbReference>
<comment type="caution">
    <text evidence="6">The sequence shown here is derived from an EMBL/GenBank/DDBJ whole genome shotgun (WGS) entry which is preliminary data.</text>
</comment>
<comment type="cofactor">
    <cofactor evidence="1">
        <name>pyridoxal 5'-phosphate</name>
        <dbReference type="ChEBI" id="CHEBI:597326"/>
    </cofactor>
</comment>
<keyword evidence="3 6" id="KW-0808">Transferase</keyword>
<reference evidence="6 7" key="1">
    <citation type="submission" date="2015-06" db="EMBL/GenBank/DDBJ databases">
        <title>Draft genome sequence of beer spoilage bacterium Megasphaera cerevisiae type strain 20462.</title>
        <authorList>
            <person name="Kutumbaka K."/>
            <person name="Pasmowitz J."/>
            <person name="Mategko J."/>
            <person name="Reyes D."/>
            <person name="Friedrich A."/>
            <person name="Han S."/>
            <person name="Martens-Habbena W."/>
            <person name="Neal-McKinney J."/>
            <person name="Janagama H.K."/>
            <person name="Nadala C."/>
            <person name="Samadpour M."/>
        </authorList>
    </citation>
    <scope>NUCLEOTIDE SEQUENCE [LARGE SCALE GENOMIC DNA]</scope>
    <source>
        <strain evidence="6 7">DSM 20462</strain>
    </source>
</reference>
<dbReference type="Pfam" id="PF00155">
    <property type="entry name" value="Aminotran_1_2"/>
    <property type="match status" value="1"/>
</dbReference>
<dbReference type="GO" id="GO:0030170">
    <property type="term" value="F:pyridoxal phosphate binding"/>
    <property type="evidence" value="ECO:0007669"/>
    <property type="project" value="InterPro"/>
</dbReference>
<evidence type="ECO:0000256" key="3">
    <source>
        <dbReference type="ARBA" id="ARBA00022679"/>
    </source>
</evidence>
<proteinExistence type="predicted"/>
<dbReference type="Gene3D" id="3.40.640.10">
    <property type="entry name" value="Type I PLP-dependent aspartate aminotransferase-like (Major domain)"/>
    <property type="match status" value="1"/>
</dbReference>
<gene>
    <name evidence="6" type="ORF">AB840_08010</name>
</gene>
<dbReference type="CDD" id="cd00609">
    <property type="entry name" value="AAT_like"/>
    <property type="match status" value="1"/>
</dbReference>
<dbReference type="GO" id="GO:1901605">
    <property type="term" value="P:alpha-amino acid metabolic process"/>
    <property type="evidence" value="ECO:0007669"/>
    <property type="project" value="TreeGrafter"/>
</dbReference>
<dbReference type="Proteomes" id="UP000036503">
    <property type="component" value="Unassembled WGS sequence"/>
</dbReference>
<accession>A0A0J6WXB5</accession>
<dbReference type="InterPro" id="IPR015424">
    <property type="entry name" value="PyrdxlP-dep_Trfase"/>
</dbReference>
<dbReference type="InterPro" id="IPR050859">
    <property type="entry name" value="Class-I_PLP-dep_aminotransf"/>
</dbReference>
<organism evidence="6 7">
    <name type="scientific">Megasphaera cerevisiae DSM 20462</name>
    <dbReference type="NCBI Taxonomy" id="1122219"/>
    <lineage>
        <taxon>Bacteria</taxon>
        <taxon>Bacillati</taxon>
        <taxon>Bacillota</taxon>
        <taxon>Negativicutes</taxon>
        <taxon>Veillonellales</taxon>
        <taxon>Veillonellaceae</taxon>
        <taxon>Megasphaera</taxon>
    </lineage>
</organism>
<keyword evidence="2 6" id="KW-0032">Aminotransferase</keyword>
<dbReference type="PANTHER" id="PTHR42790:SF19">
    <property type="entry name" value="KYNURENINE_ALPHA-AMINOADIPATE AMINOTRANSFERASE, MITOCHONDRIAL"/>
    <property type="match status" value="1"/>
</dbReference>
<evidence type="ECO:0000256" key="4">
    <source>
        <dbReference type="ARBA" id="ARBA00022898"/>
    </source>
</evidence>
<keyword evidence="4" id="KW-0663">Pyridoxal phosphate</keyword>